<gene>
    <name evidence="2" type="ORF">EII35_15615</name>
</gene>
<accession>A0A3P1WKB4</accession>
<protein>
    <submittedName>
        <fullName evidence="2">Uncharacterized protein</fullName>
    </submittedName>
</protein>
<name>A0A3P1WKB4_9ACTN</name>
<feature type="non-terminal residue" evidence="2">
    <location>
        <position position="151"/>
    </location>
</feature>
<feature type="region of interest" description="Disordered" evidence="1">
    <location>
        <begin position="124"/>
        <end position="151"/>
    </location>
</feature>
<dbReference type="EMBL" id="RQYT01000145">
    <property type="protein sequence ID" value="RRD46208.1"/>
    <property type="molecule type" value="Genomic_DNA"/>
</dbReference>
<dbReference type="RefSeq" id="WP_148098978.1">
    <property type="nucleotide sequence ID" value="NZ_RQYT01000145.1"/>
</dbReference>
<comment type="caution">
    <text evidence="2">The sequence shown here is derived from an EMBL/GenBank/DDBJ whole genome shotgun (WGS) entry which is preliminary data.</text>
</comment>
<dbReference type="Proteomes" id="UP000280935">
    <property type="component" value="Unassembled WGS sequence"/>
</dbReference>
<dbReference type="AlphaFoldDB" id="A0A3P1WKB4"/>
<dbReference type="OrthoDB" id="166951at2"/>
<evidence type="ECO:0000313" key="2">
    <source>
        <dbReference type="EMBL" id="RRD46208.1"/>
    </source>
</evidence>
<evidence type="ECO:0000313" key="3">
    <source>
        <dbReference type="Proteomes" id="UP000280935"/>
    </source>
</evidence>
<reference evidence="2 3" key="1">
    <citation type="submission" date="2018-11" db="EMBL/GenBank/DDBJ databases">
        <title>Genomes From Bacteria Associated with the Canine Oral Cavity: a Test Case for Automated Genome-Based Taxonomic Assignment.</title>
        <authorList>
            <person name="Coil D.A."/>
            <person name="Jospin G."/>
            <person name="Darling A.E."/>
            <person name="Wallis C."/>
            <person name="Davis I.J."/>
            <person name="Harris S."/>
            <person name="Eisen J.A."/>
            <person name="Holcombe L.J."/>
            <person name="O'Flynn C."/>
        </authorList>
    </citation>
    <scope>NUCLEOTIDE SEQUENCE [LARGE SCALE GENOMIC DNA]</scope>
    <source>
        <strain evidence="2 3">OH2822_COT-296</strain>
    </source>
</reference>
<organism evidence="2 3">
    <name type="scientific">Arachnia propionica</name>
    <dbReference type="NCBI Taxonomy" id="1750"/>
    <lineage>
        <taxon>Bacteria</taxon>
        <taxon>Bacillati</taxon>
        <taxon>Actinomycetota</taxon>
        <taxon>Actinomycetes</taxon>
        <taxon>Propionibacteriales</taxon>
        <taxon>Propionibacteriaceae</taxon>
        <taxon>Arachnia</taxon>
    </lineage>
</organism>
<evidence type="ECO:0000256" key="1">
    <source>
        <dbReference type="SAM" id="MobiDB-lite"/>
    </source>
</evidence>
<sequence length="151" mass="16956">MTDPMHGIEEDVPFSHDHAYTLIYACFDAAETIRGQVGSRNLWKLHALKDFAGYDADLFERNGEVQASDASLLVTRLEEVATATGDLKAAAKAEQERRETARAWKRRQEERGWWGDVAAFVWGQEEAPVGPPDPEPRLEVSPPPVRERPSL</sequence>
<proteinExistence type="predicted"/>